<evidence type="ECO:0000313" key="10">
    <source>
        <dbReference type="Proteomes" id="UP000009170"/>
    </source>
</evidence>
<dbReference type="Proteomes" id="UP000009170">
    <property type="component" value="Unassembled WGS sequence"/>
</dbReference>
<dbReference type="InterPro" id="IPR011989">
    <property type="entry name" value="ARM-like"/>
</dbReference>
<keyword evidence="10" id="KW-1185">Reference proteome</keyword>
<evidence type="ECO:0000256" key="6">
    <source>
        <dbReference type="SAM" id="Phobius"/>
    </source>
</evidence>
<feature type="compositionally biased region" description="Basic and acidic residues" evidence="5">
    <location>
        <begin position="1033"/>
        <end position="1043"/>
    </location>
</feature>
<dbReference type="GO" id="GO:0008540">
    <property type="term" value="C:proteasome regulatory particle, base subcomplex"/>
    <property type="evidence" value="ECO:0007669"/>
    <property type="project" value="UniProtKB-UniRule"/>
</dbReference>
<organism evidence="9 10">
    <name type="scientific">Ostreococcus tauri</name>
    <name type="common">Marine green alga</name>
    <dbReference type="NCBI Taxonomy" id="70448"/>
    <lineage>
        <taxon>Eukaryota</taxon>
        <taxon>Viridiplantae</taxon>
        <taxon>Chlorophyta</taxon>
        <taxon>Mamiellophyceae</taxon>
        <taxon>Mamiellales</taxon>
        <taxon>Bathycoccaceae</taxon>
        <taxon>Ostreococcus</taxon>
    </lineage>
</organism>
<dbReference type="InterPro" id="IPR016024">
    <property type="entry name" value="ARM-type_fold"/>
</dbReference>
<reference evidence="9 10" key="2">
    <citation type="journal article" date="2014" name="BMC Genomics">
        <title>An improved genome of the model marine alga Ostreococcus tauri unfolds by assessing Illumina de novo assemblies.</title>
        <authorList>
            <person name="Blanc-Mathieu R."/>
            <person name="Verhelst B."/>
            <person name="Derelle E."/>
            <person name="Rombauts S."/>
            <person name="Bouget F.Y."/>
            <person name="Carre I."/>
            <person name="Chateau A."/>
            <person name="Eyre-Walker A."/>
            <person name="Grimsley N."/>
            <person name="Moreau H."/>
            <person name="Piegu B."/>
            <person name="Rivals E."/>
            <person name="Schackwitz W."/>
            <person name="Van de Peer Y."/>
            <person name="Piganeau G."/>
        </authorList>
    </citation>
    <scope>NUCLEOTIDE SEQUENCE [LARGE SCALE GENOMIC DNA]</scope>
    <source>
        <strain evidence="10">OTTH 0595 / CCAP 157/2 / RCC745</strain>
    </source>
</reference>
<gene>
    <name evidence="9" type="ORF">OT_ostta12g00800</name>
</gene>
<dbReference type="Gene3D" id="1.25.10.10">
    <property type="entry name" value="Leucine-rich Repeat Variant"/>
    <property type="match status" value="1"/>
</dbReference>
<dbReference type="GO" id="GO:0005634">
    <property type="term" value="C:nucleus"/>
    <property type="evidence" value="ECO:0007669"/>
    <property type="project" value="TreeGrafter"/>
</dbReference>
<evidence type="ECO:0000256" key="2">
    <source>
        <dbReference type="ARBA" id="ARBA00022737"/>
    </source>
</evidence>
<feature type="compositionally biased region" description="Polar residues" evidence="5">
    <location>
        <begin position="1073"/>
        <end position="1082"/>
    </location>
</feature>
<evidence type="ECO:0000256" key="1">
    <source>
        <dbReference type="ARBA" id="ARBA00006308"/>
    </source>
</evidence>
<dbReference type="KEGG" id="ota:OT_ostta12g00800"/>
<dbReference type="GO" id="GO:0043161">
    <property type="term" value="P:proteasome-mediated ubiquitin-dependent protein catabolic process"/>
    <property type="evidence" value="ECO:0007669"/>
    <property type="project" value="TreeGrafter"/>
</dbReference>
<proteinExistence type="inferred from homology"/>
<feature type="region of interest" description="Disordered" evidence="5">
    <location>
        <begin position="145"/>
        <end position="174"/>
    </location>
</feature>
<sequence length="1165" mass="127410">MPPTPARARLRSPPPTSHKPPNPDKGRADHARHNRATTAHARYIRSKNLRKEHTAASPPRTTKRARPRAHSHTHKGCHSWTHAVYLKVAMFSHVLCPRIDPLFKYSVDKYNFSRLPCFSTYTVSIRTMKKSHVHDPCARPPWTYATGRPFRSPRSRRPRPPVATPASTGRDVVDAEDGASVKRADLFDFRVGISRRARPNMTTIARASAVRAPAAAAALLSLLDEPRAELRAHALRRLRDVVDDEWSSVASSVSAIEALYEDETFEGREDAAMLASKVFYHLGELNDALHYALRAGEKFDVNEQSDFAQTLAATAIDQYVEKRQALTMEEALGDAKKDGIDEKLVVVVERMFEWCLSDGQYFQAIGIALESKRLDKFEEAVARSSSVSDCLSYSMKVCTSLVSVRGFRQHVLRLLAKMYASLSEPNFLSMCQCLMLLEDADGIAEVLSKLIAGEESEQLLAYQIAFALFENDIQPFLNRLNEVVTEKAMSADEQADGGSPISKLRSILSGERPLALYLEFLHSHNHADLLLLKKVKAAVETRNSVCHSATVLANALMHAGTTCDKFLRENLDWLARATNWARFSATAGVGVIHRGRTKDSRQLLSQLLPAPSPYTLGGALYAMGLIHTGQPGDALPFLLERARGNNNEVIQHGACLGLGLAAVGTGNAQVDDEMFRILRTDSAVAGEAAGIGLGLLYAGSCTPRAKEIHQYCGKTSHGKIVRGCSLGMALTVYGREEDGDDLIEAMIHDGDKIMRYGGCLAIASAYAGTGNNNALRKLLHMAVSDVSDDVRRSACMSLGFVLMSTPEQCPRVVALLAESYNPHVRYGAAMAVGVACAGTGMPEAIALLEPMMNDPVDFVQQGALIATAFVRIQQSEKQLEPFRKKVLGHIQDSHETTMCKMGAIMAQGILDAGGRNVTVGLRSKTGRPRMTSVLGMMVFTQYWFWYPLSYFLSLVFVPTAFIAVDGTLNMPHCSVTSHCKPSTFAYAAATTEDDKKDDGKVVKAVLSTTAKAKAKADKKKAEAEGTEGMEVDTAVKSEDKPAGEDAMDVETTEAKKEGGEDEKKIDLPEPSSEELTNPSRVTPAQEKYVRFDQGSRFVPIAVSASKCHTRSFIVLRDTDVGEEIAYVDAQFKPVEPPAAPAAADDDEPAPPEDFEFDPDAEDRGF</sequence>
<evidence type="ECO:0000259" key="8">
    <source>
        <dbReference type="Pfam" id="PF21505"/>
    </source>
</evidence>
<keyword evidence="2" id="KW-0677">Repeat</keyword>
<dbReference type="InterPro" id="IPR040623">
    <property type="entry name" value="RPN2_C"/>
</dbReference>
<reference evidence="10" key="1">
    <citation type="journal article" date="2006" name="Proc. Natl. Acad. Sci. U.S.A.">
        <title>Genome analysis of the smallest free-living eukaryote Ostreococcus tauri unveils many unique features.</title>
        <authorList>
            <person name="Derelle E."/>
            <person name="Ferraz C."/>
            <person name="Rombauts S."/>
            <person name="Rouze P."/>
            <person name="Worden A.Z."/>
            <person name="Robbens S."/>
            <person name="Partensky F."/>
            <person name="Degroeve S."/>
            <person name="Echeynie S."/>
            <person name="Cooke R."/>
            <person name="Saeys Y."/>
            <person name="Wuyts J."/>
            <person name="Jabbari K."/>
            <person name="Bowler C."/>
            <person name="Panaud O."/>
            <person name="Piegu B."/>
            <person name="Ball S.G."/>
            <person name="Ral J.-P."/>
            <person name="Bouget F.-Y."/>
            <person name="Piganeau G."/>
            <person name="De Baets B."/>
            <person name="Picard A."/>
            <person name="Delseny M."/>
            <person name="Demaille J."/>
            <person name="Van de Peer Y."/>
            <person name="Moreau H."/>
        </authorList>
    </citation>
    <scope>NUCLEOTIDE SEQUENCE [LARGE SCALE GENOMIC DNA]</scope>
    <source>
        <strain evidence="10">OTTH 0595 / CCAP 157/2 / RCC745</strain>
    </source>
</reference>
<dbReference type="FunFam" id="1.25.10.10:FF:000017">
    <property type="entry name" value="26S proteasome non-ATPase regulatory subunit 1"/>
    <property type="match status" value="1"/>
</dbReference>
<dbReference type="GO" id="GO:0030234">
    <property type="term" value="F:enzyme regulator activity"/>
    <property type="evidence" value="ECO:0007669"/>
    <property type="project" value="UniProtKB-UniRule"/>
</dbReference>
<dbReference type="Pfam" id="PF13646">
    <property type="entry name" value="HEAT_2"/>
    <property type="match status" value="1"/>
</dbReference>
<feature type="region of interest" description="Disordered" evidence="5">
    <location>
        <begin position="1132"/>
        <end position="1165"/>
    </location>
</feature>
<feature type="compositionally biased region" description="Basic residues" evidence="5">
    <location>
        <begin position="61"/>
        <end position="76"/>
    </location>
</feature>
<feature type="region of interest" description="Disordered" evidence="5">
    <location>
        <begin position="1016"/>
        <end position="1085"/>
    </location>
</feature>
<dbReference type="GO" id="GO:0034515">
    <property type="term" value="C:proteasome storage granule"/>
    <property type="evidence" value="ECO:0007669"/>
    <property type="project" value="TreeGrafter"/>
</dbReference>
<dbReference type="EMBL" id="CAID01000012">
    <property type="protein sequence ID" value="CEF99807.1"/>
    <property type="molecule type" value="Genomic_DNA"/>
</dbReference>
<feature type="domain" description="26S proteasome regulatory subunit RPN2 C-terminal" evidence="7">
    <location>
        <begin position="959"/>
        <end position="1125"/>
    </location>
</feature>
<dbReference type="SUPFAM" id="SSF48371">
    <property type="entry name" value="ARM repeat"/>
    <property type="match status" value="1"/>
</dbReference>
<dbReference type="PANTHER" id="PTHR10943">
    <property type="entry name" value="26S PROTEASOME NON-ATPASE REGULATORY SUBUNIT"/>
    <property type="match status" value="1"/>
</dbReference>
<comment type="subunit">
    <text evidence="4">Component of the 19S regulatory particle (RP/PA700) base subcomplex of the 26S proteasome. The 26S proteasome is composed of a core protease (CP), known as the 20S proteasome, capped at one or both ends by the 19S regulatory particle (RP/PA700).</text>
</comment>
<comment type="function">
    <text evidence="4">Acts as a regulatory subunit of the 26S proteasome which is involved in the ATP-dependent degradation of ubiquitinated proteins.</text>
</comment>
<feature type="region of interest" description="Disordered" evidence="5">
    <location>
        <begin position="1"/>
        <end position="76"/>
    </location>
</feature>
<evidence type="ECO:0000259" key="7">
    <source>
        <dbReference type="Pfam" id="PF18004"/>
    </source>
</evidence>
<dbReference type="STRING" id="70448.A0A090MAQ8"/>
<dbReference type="InParanoid" id="A0A090MAQ8"/>
<keyword evidence="6" id="KW-0812">Transmembrane</keyword>
<feature type="compositionally biased region" description="Basic and acidic residues" evidence="5">
    <location>
        <begin position="1052"/>
        <end position="1067"/>
    </location>
</feature>
<comment type="similarity">
    <text evidence="1 4">Belongs to the proteasome subunit S1 family.</text>
</comment>
<dbReference type="GO" id="GO:0042176">
    <property type="term" value="P:regulation of protein catabolic process"/>
    <property type="evidence" value="ECO:0007669"/>
    <property type="project" value="UniProtKB-UniRule"/>
</dbReference>
<dbReference type="PIRSF" id="PIRSF015947">
    <property type="entry name" value="26S_Psome_Rpn2"/>
    <property type="match status" value="1"/>
</dbReference>
<evidence type="ECO:0000313" key="9">
    <source>
        <dbReference type="EMBL" id="CEF99807.1"/>
    </source>
</evidence>
<dbReference type="InterPro" id="IPR016642">
    <property type="entry name" value="26S_Psome_Rpn2"/>
</dbReference>
<feature type="compositionally biased region" description="Acidic residues" evidence="5">
    <location>
        <begin position="1143"/>
        <end position="1165"/>
    </location>
</feature>
<protein>
    <recommendedName>
        <fullName evidence="4">26S proteasome non-ATPase regulatory subunit 1 homolog</fullName>
    </recommendedName>
</protein>
<dbReference type="OrthoDB" id="261572at2759"/>
<name>A0A090MAQ8_OSTTA</name>
<dbReference type="Pfam" id="PF21505">
    <property type="entry name" value="RPN2_N"/>
    <property type="match status" value="1"/>
</dbReference>
<dbReference type="InterPro" id="IPR048570">
    <property type="entry name" value="PSMD1_RPN2_N"/>
</dbReference>
<evidence type="ECO:0000256" key="3">
    <source>
        <dbReference type="ARBA" id="ARBA00022942"/>
    </source>
</evidence>
<dbReference type="GeneID" id="9836090"/>
<feature type="transmembrane region" description="Helical" evidence="6">
    <location>
        <begin position="943"/>
        <end position="964"/>
    </location>
</feature>
<keyword evidence="3 4" id="KW-0647">Proteasome</keyword>
<dbReference type="RefSeq" id="XP_022840046.1">
    <property type="nucleotide sequence ID" value="XM_022982821.1"/>
</dbReference>
<evidence type="ECO:0000256" key="5">
    <source>
        <dbReference type="SAM" id="MobiDB-lite"/>
    </source>
</evidence>
<dbReference type="FunCoup" id="A0A090MAQ8">
    <property type="interactions" value="2129"/>
</dbReference>
<feature type="domain" description="26S proteasome non-ATPase regulatory subunit 1/RPN2 N-terminal" evidence="8">
    <location>
        <begin position="215"/>
        <end position="525"/>
    </location>
</feature>
<feature type="compositionally biased region" description="Basic and acidic residues" evidence="5">
    <location>
        <begin position="21"/>
        <end position="31"/>
    </location>
</feature>
<evidence type="ECO:0000256" key="4">
    <source>
        <dbReference type="PIRNR" id="PIRNR015947"/>
    </source>
</evidence>
<dbReference type="AlphaFoldDB" id="A0A090MAQ8"/>
<keyword evidence="6" id="KW-0472">Membrane</keyword>
<dbReference type="PANTHER" id="PTHR10943:SF2">
    <property type="entry name" value="26S PROTEASOME NON-ATPASE REGULATORY SUBUNIT 1"/>
    <property type="match status" value="1"/>
</dbReference>
<keyword evidence="6" id="KW-1133">Transmembrane helix</keyword>
<accession>A0A090MAQ8</accession>
<dbReference type="Pfam" id="PF18004">
    <property type="entry name" value="RPN2_C"/>
    <property type="match status" value="1"/>
</dbReference>
<comment type="caution">
    <text evidence="9">The sequence shown here is derived from an EMBL/GenBank/DDBJ whole genome shotgun (WGS) entry which is preliminary data.</text>
</comment>